<dbReference type="InterPro" id="IPR013785">
    <property type="entry name" value="Aldolase_TIM"/>
</dbReference>
<sequence>MSAQELHIISTGKQHLEQFVEIASEIQDDVDFFHLREKQMNASELYRAVTLLQDQKIPLSKLIVNDRADVAWTKQAFGVHLAFHSLDAAVVRRAFPGLGVGCSVHSMEEAKVACQQGADYAMYGHIFETDSKRGLPPKGVEELQAITSNVSLPIIAIGGITPSNCQSVLEAGVRGIAVMSGILEAKNPMEAVKEYSKSLGKER</sequence>
<keyword evidence="5" id="KW-1185">Reference proteome</keyword>
<comment type="pathway">
    <text evidence="1">Cofactor biosynthesis; thiamine diphosphate biosynthesis.</text>
</comment>
<name>A0A1B3XNL7_9BACI</name>
<dbReference type="Gene3D" id="3.20.20.70">
    <property type="entry name" value="Aldolase class I"/>
    <property type="match status" value="1"/>
</dbReference>
<feature type="domain" description="Thiamine phosphate synthase/TenI" evidence="3">
    <location>
        <begin position="10"/>
        <end position="182"/>
    </location>
</feature>
<organism evidence="4 5">
    <name type="scientific">Peribacillus muralis</name>
    <dbReference type="NCBI Taxonomy" id="264697"/>
    <lineage>
        <taxon>Bacteria</taxon>
        <taxon>Bacillati</taxon>
        <taxon>Bacillota</taxon>
        <taxon>Bacilli</taxon>
        <taxon>Bacillales</taxon>
        <taxon>Bacillaceae</taxon>
        <taxon>Peribacillus</taxon>
    </lineage>
</organism>
<dbReference type="NCBIfam" id="NF005819">
    <property type="entry name" value="PRK07695.1"/>
    <property type="match status" value="1"/>
</dbReference>
<dbReference type="PANTHER" id="PTHR20857">
    <property type="entry name" value="THIAMINE-PHOSPHATE PYROPHOSPHORYLASE"/>
    <property type="match status" value="1"/>
</dbReference>
<evidence type="ECO:0000259" key="3">
    <source>
        <dbReference type="Pfam" id="PF02581"/>
    </source>
</evidence>
<dbReference type="GO" id="GO:0005737">
    <property type="term" value="C:cytoplasm"/>
    <property type="evidence" value="ECO:0007669"/>
    <property type="project" value="TreeGrafter"/>
</dbReference>
<dbReference type="InterPro" id="IPR022998">
    <property type="entry name" value="ThiamineP_synth_TenI"/>
</dbReference>
<dbReference type="CDD" id="cd00564">
    <property type="entry name" value="TMP_TenI"/>
    <property type="match status" value="1"/>
</dbReference>
<proteinExistence type="predicted"/>
<keyword evidence="2" id="KW-0784">Thiamine biosynthesis</keyword>
<dbReference type="PANTHER" id="PTHR20857:SF22">
    <property type="entry name" value="THIAZOLE TAUTOMERASE"/>
    <property type="match status" value="1"/>
</dbReference>
<protein>
    <submittedName>
        <fullName evidence="4">Thiamine phosphate synthase</fullName>
    </submittedName>
</protein>
<dbReference type="AlphaFoldDB" id="A0A1B3XNL7"/>
<dbReference type="Pfam" id="PF02581">
    <property type="entry name" value="TMP-TENI"/>
    <property type="match status" value="1"/>
</dbReference>
<evidence type="ECO:0000313" key="4">
    <source>
        <dbReference type="EMBL" id="AOH54814.1"/>
    </source>
</evidence>
<dbReference type="KEGG" id="bmur:ABE28_010665"/>
<dbReference type="OrthoDB" id="9815348at2"/>
<dbReference type="GO" id="GO:0004789">
    <property type="term" value="F:thiamine-phosphate diphosphorylase activity"/>
    <property type="evidence" value="ECO:0007669"/>
    <property type="project" value="TreeGrafter"/>
</dbReference>
<dbReference type="EMBL" id="CP017080">
    <property type="protein sequence ID" value="AOH54814.1"/>
    <property type="molecule type" value="Genomic_DNA"/>
</dbReference>
<dbReference type="GO" id="GO:0009228">
    <property type="term" value="P:thiamine biosynthetic process"/>
    <property type="evidence" value="ECO:0007669"/>
    <property type="project" value="UniProtKB-KW"/>
</dbReference>
<dbReference type="STRING" id="264697.ABE28_010665"/>
<evidence type="ECO:0000256" key="2">
    <source>
        <dbReference type="ARBA" id="ARBA00022977"/>
    </source>
</evidence>
<accession>A0A1B3XNL7</accession>
<evidence type="ECO:0000256" key="1">
    <source>
        <dbReference type="ARBA" id="ARBA00004948"/>
    </source>
</evidence>
<evidence type="ECO:0000313" key="5">
    <source>
        <dbReference type="Proteomes" id="UP000077926"/>
    </source>
</evidence>
<dbReference type="SUPFAM" id="SSF51391">
    <property type="entry name" value="Thiamin phosphate synthase"/>
    <property type="match status" value="1"/>
</dbReference>
<dbReference type="Proteomes" id="UP000077926">
    <property type="component" value="Chromosome"/>
</dbReference>
<dbReference type="RefSeq" id="WP_064465225.1">
    <property type="nucleotide sequence ID" value="NZ_CP017080.1"/>
</dbReference>
<reference evidence="4 5" key="1">
    <citation type="submission" date="2016-08" db="EMBL/GenBank/DDBJ databases">
        <title>Complete genome sequence of Bacillus muralis G25-68, a strain with toxicity to nematodes.</title>
        <authorList>
            <person name="Zheng Z."/>
        </authorList>
    </citation>
    <scope>NUCLEOTIDE SEQUENCE [LARGE SCALE GENOMIC DNA]</scope>
    <source>
        <strain evidence="4 5">G25-68</strain>
    </source>
</reference>
<gene>
    <name evidence="4" type="ORF">ABE28_010665</name>
</gene>
<dbReference type="InterPro" id="IPR036206">
    <property type="entry name" value="ThiamineP_synth_sf"/>
</dbReference>